<accession>A0ABT8GW40</accession>
<dbReference type="RefSeq" id="WP_301139448.1">
    <property type="nucleotide sequence ID" value="NZ_JAUHTQ010000016.1"/>
</dbReference>
<reference evidence="1" key="1">
    <citation type="submission" date="2023-07" db="EMBL/GenBank/DDBJ databases">
        <title>Ureibacillus sp. isolated from freshwater well.</title>
        <authorList>
            <person name="Kirdat K."/>
            <person name="Bhatt A."/>
            <person name="Teware R."/>
            <person name="Bhavsar Y."/>
            <person name="Yadav A."/>
        </authorList>
    </citation>
    <scope>NUCLEOTIDE SEQUENCE</scope>
    <source>
        <strain evidence="1">BA0131</strain>
    </source>
</reference>
<proteinExistence type="predicted"/>
<gene>
    <name evidence="1" type="ORF">QYB95_16375</name>
</gene>
<name>A0ABT8GW40_9BACL</name>
<comment type="caution">
    <text evidence="1">The sequence shown here is derived from an EMBL/GenBank/DDBJ whole genome shotgun (WGS) entry which is preliminary data.</text>
</comment>
<dbReference type="EMBL" id="JAUHTQ010000016">
    <property type="protein sequence ID" value="MDN4495131.1"/>
    <property type="molecule type" value="Genomic_DNA"/>
</dbReference>
<keyword evidence="2" id="KW-1185">Reference proteome</keyword>
<dbReference type="Proteomes" id="UP001172743">
    <property type="component" value="Unassembled WGS sequence"/>
</dbReference>
<evidence type="ECO:0000313" key="1">
    <source>
        <dbReference type="EMBL" id="MDN4495131.1"/>
    </source>
</evidence>
<organism evidence="1 2">
    <name type="scientific">Ureibacillus aquaedulcis</name>
    <dbReference type="NCBI Taxonomy" id="3058421"/>
    <lineage>
        <taxon>Bacteria</taxon>
        <taxon>Bacillati</taxon>
        <taxon>Bacillota</taxon>
        <taxon>Bacilli</taxon>
        <taxon>Bacillales</taxon>
        <taxon>Caryophanaceae</taxon>
        <taxon>Ureibacillus</taxon>
    </lineage>
</organism>
<evidence type="ECO:0000313" key="2">
    <source>
        <dbReference type="Proteomes" id="UP001172743"/>
    </source>
</evidence>
<protein>
    <submittedName>
        <fullName evidence="1">Uncharacterized protein</fullName>
    </submittedName>
</protein>
<sequence>MKECIDEIVLQQSRNFETVKEIVSENSLLAVHTKSSHADMYKLTLKLVAKLEKIFRNNNFVKYLTNKQKGELTKKVESLAIILNPPK</sequence>